<dbReference type="OMA" id="WLSKMTR"/>
<dbReference type="Proteomes" id="UP000012174">
    <property type="component" value="Unassembled WGS sequence"/>
</dbReference>
<feature type="compositionally biased region" description="Low complexity" evidence="1">
    <location>
        <begin position="126"/>
        <end position="162"/>
    </location>
</feature>
<dbReference type="eggNOG" id="ENOG502RN2F">
    <property type="taxonomic scope" value="Eukaryota"/>
</dbReference>
<dbReference type="OrthoDB" id="3557800at2759"/>
<organism evidence="2 3">
    <name type="scientific">Eutypa lata (strain UCR-EL1)</name>
    <name type="common">Grapevine dieback disease fungus</name>
    <name type="synonym">Eutypa armeniacae</name>
    <dbReference type="NCBI Taxonomy" id="1287681"/>
    <lineage>
        <taxon>Eukaryota</taxon>
        <taxon>Fungi</taxon>
        <taxon>Dikarya</taxon>
        <taxon>Ascomycota</taxon>
        <taxon>Pezizomycotina</taxon>
        <taxon>Sordariomycetes</taxon>
        <taxon>Xylariomycetidae</taxon>
        <taxon>Xylariales</taxon>
        <taxon>Diatrypaceae</taxon>
        <taxon>Eutypa</taxon>
    </lineage>
</organism>
<dbReference type="EMBL" id="KB705472">
    <property type="protein sequence ID" value="EMR72358.1"/>
    <property type="molecule type" value="Genomic_DNA"/>
</dbReference>
<dbReference type="KEGG" id="ela:UCREL1_590"/>
<accession>M7T635</accession>
<proteinExistence type="predicted"/>
<feature type="region of interest" description="Disordered" evidence="1">
    <location>
        <begin position="118"/>
        <end position="177"/>
    </location>
</feature>
<dbReference type="HOGENOM" id="CLU_946685_0_0_1"/>
<evidence type="ECO:0000256" key="1">
    <source>
        <dbReference type="SAM" id="MobiDB-lite"/>
    </source>
</evidence>
<gene>
    <name evidence="2" type="ORF">UCREL1_590</name>
</gene>
<feature type="compositionally biased region" description="Low complexity" evidence="1">
    <location>
        <begin position="72"/>
        <end position="88"/>
    </location>
</feature>
<name>M7T635_EUTLA</name>
<evidence type="ECO:0000313" key="3">
    <source>
        <dbReference type="Proteomes" id="UP000012174"/>
    </source>
</evidence>
<reference evidence="3" key="1">
    <citation type="journal article" date="2013" name="Genome Announc.">
        <title>Draft genome sequence of the grapevine dieback fungus Eutypa lata UCR-EL1.</title>
        <authorList>
            <person name="Blanco-Ulate B."/>
            <person name="Rolshausen P.E."/>
            <person name="Cantu D."/>
        </authorList>
    </citation>
    <scope>NUCLEOTIDE SEQUENCE [LARGE SCALE GENOMIC DNA]</scope>
    <source>
        <strain evidence="3">UCR-EL1</strain>
    </source>
</reference>
<dbReference type="AlphaFoldDB" id="M7T635"/>
<evidence type="ECO:0000313" key="2">
    <source>
        <dbReference type="EMBL" id="EMR72358.1"/>
    </source>
</evidence>
<sequence length="294" mass="31063">MLHRLPDKSEDDTLQDTSPSKYIILITGSTGVAGKVQIATSVSKALSCPLYQGDSLHESSAKAASLGTSRQAAAASSTASEEAGSGPAPNEARYQRMWLSKMTRTGLLFPDESRPANQGFSGFGGASTSTSTSRRGSVSSVASASSDAGASDASSMSNVASSGGPAPPQYVNKPPTFSLPEKEALRRVNPALMVLTHPELERWHKVCIKKAVGEYRIGVLFVPLYDDDDFPQLRMLDPRMTTSFASFGSFPNPQEAPGGGLTADDVLRIDIDGDVETITDEIVQGARDTMGIRS</sequence>
<feature type="region of interest" description="Disordered" evidence="1">
    <location>
        <begin position="72"/>
        <end position="91"/>
    </location>
</feature>
<protein>
    <submittedName>
        <fullName evidence="2">Uncharacterized protein</fullName>
    </submittedName>
</protein>
<keyword evidence="3" id="KW-1185">Reference proteome</keyword>